<accession>A0A481Z182</accession>
<name>A0A481Z182_9VIRU</name>
<sequence>MSYNQHGGTPKILNLNKSNYIDTMKLNDVNIYLNKNGLYVMKLMNDHLMWRGYNNVRCLNLLIPPGSKNDWFKYEPVWYGPPEVTVIYAVRDVLNVFLRSYKNFVNIDENTNLDDALSKYSHILTNNYSSIVAYTIKNPCELLDINNIENLKRLIELFDENWSIDAFNMLNNLNRITTRQKLRIYLWIETFQKGNNEKTDDNMKNIQYADTKEKEQKLNEYFKDIKDNKIIGYIQKVMIYCFRKVFGFGKYLQYNSRKRILEERKMGRLFIARVKKDLRKEPEGTLQNLTDISLLRESSNKIFSGDDFTKYDTISYPIIKQKFSDRKVLFDTIINLVDSQIKKYVVDESKIFIDNTSITNKLITDKFKTNNSKSSKIIQQIEKGSISGYIIDLDRNSKIGLEKKVDIKGNEYYSVHIYYDENIKGTFTNNSESQVKFDDDSICKLCNLAHKRNWLKEKASNTMTHREGLVKNQMYYDYNPFNKKVEKVGICFENLFGKSDYSLSEERVLAIPYSHLGTMFSHSDCKIASKNFPPRGLYEKNKYACGAYLYANSPNNSETLYHFMATYNSALTYAYKKYGVKCRIADINYDKYNGKFYKFKNPIRYGTNDPQMYINFHCKVNSEPHIHMHTYIDAMGTNLFDTLETGRFSKNRKMSRIALAASELFGVASYAKFYGTRKSTIRMGNRLKTEYDAVKIVEPSTWFDKDRKESSEKMQYPCSFQYLVKKVIGIDDNDPIMKHKWVFSEPNYEEQPTLFNQKMFSYAGAYNDMSKQIYAEELKLSQDVMNKNPNLFKKSPDLPEKVIKNTEKIGDIHVKYCETKKELCMVRQSTTEADAIMVLFLQIACLKNPNIGGYFGSSSPLMNYRRNITHTETCLFNVVDYPVNIVRNAPFSTCNNDDKEKTINMINIAIFMLYSMYFKQSQRKFILNGFNIKRINLINQFLYSDTGYKIDTSGIIGEEEYLEEEEEDEYGEEVEEEDYFRENYELYGGITKEEGAIISQALSSLEKRELARDITKEKLINDLKDLVDINNLDNLISEFNSKTKKYKLKENDIILAKNTLKSIYYNQVPTNQQNEWFA</sequence>
<gene>
    <name evidence="1" type="ORF">LCMiAC01_05290</name>
</gene>
<organism evidence="1">
    <name type="scientific">Mimivirus LCMiAC01</name>
    <dbReference type="NCBI Taxonomy" id="2506608"/>
    <lineage>
        <taxon>Viruses</taxon>
        <taxon>Varidnaviria</taxon>
        <taxon>Bamfordvirae</taxon>
        <taxon>Nucleocytoviricota</taxon>
        <taxon>Megaviricetes</taxon>
        <taxon>Imitervirales</taxon>
        <taxon>Mimiviridae</taxon>
        <taxon>Klosneuvirinae</taxon>
    </lineage>
</organism>
<protein>
    <submittedName>
        <fullName evidence="1">Uncharacterized protein</fullName>
    </submittedName>
</protein>
<dbReference type="EMBL" id="MK500401">
    <property type="protein sequence ID" value="QBK88847.1"/>
    <property type="molecule type" value="Genomic_DNA"/>
</dbReference>
<proteinExistence type="predicted"/>
<reference evidence="1" key="1">
    <citation type="journal article" date="2019" name="MBio">
        <title>Virus Genomes from Deep Sea Sediments Expand the Ocean Megavirome and Support Independent Origins of Viral Gigantism.</title>
        <authorList>
            <person name="Backstrom D."/>
            <person name="Yutin N."/>
            <person name="Jorgensen S.L."/>
            <person name="Dharamshi J."/>
            <person name="Homa F."/>
            <person name="Zaremba-Niedwiedzka K."/>
            <person name="Spang A."/>
            <person name="Wolf Y.I."/>
            <person name="Koonin E.V."/>
            <person name="Ettema T.J."/>
        </authorList>
    </citation>
    <scope>NUCLEOTIDE SEQUENCE</scope>
</reference>
<evidence type="ECO:0000313" key="1">
    <source>
        <dbReference type="EMBL" id="QBK88847.1"/>
    </source>
</evidence>